<dbReference type="AlphaFoldDB" id="A0A067RF60"/>
<feature type="non-terminal residue" evidence="3">
    <location>
        <position position="1"/>
    </location>
</feature>
<dbReference type="STRING" id="136037.A0A067RF60"/>
<gene>
    <name evidence="3" type="ORF">L798_01868</name>
</gene>
<evidence type="ECO:0000256" key="1">
    <source>
        <dbReference type="SAM" id="MobiDB-lite"/>
    </source>
</evidence>
<evidence type="ECO:0000313" key="3">
    <source>
        <dbReference type="EMBL" id="KDR21633.1"/>
    </source>
</evidence>
<dbReference type="eggNOG" id="ENOG502QQBI">
    <property type="taxonomic scope" value="Eukaryota"/>
</dbReference>
<dbReference type="Pfam" id="PF02174">
    <property type="entry name" value="IRS"/>
    <property type="match status" value="1"/>
</dbReference>
<dbReference type="SUPFAM" id="SSF50729">
    <property type="entry name" value="PH domain-like"/>
    <property type="match status" value="1"/>
</dbReference>
<dbReference type="GO" id="GO:0007528">
    <property type="term" value="P:neuromuscular junction development"/>
    <property type="evidence" value="ECO:0007669"/>
    <property type="project" value="TreeGrafter"/>
</dbReference>
<dbReference type="EMBL" id="KK852544">
    <property type="protein sequence ID" value="KDR21633.1"/>
    <property type="molecule type" value="Genomic_DNA"/>
</dbReference>
<feature type="domain" description="IRS-type PTB" evidence="2">
    <location>
        <begin position="81"/>
        <end position="186"/>
    </location>
</feature>
<sequence length="1139" mass="124174">RRLSVPDCLHLQLYRDSKDRYKQGQTKASLSLQHFLGVESGFTLDKESNTIAIICQDVTVILAFDTRERLIQWQVKISSNLGEDQQFLIQITSAPPKAKISTGPARLHIQDQRFCITTGVPPRLIGFWEIGQLRRYGVVQGRFCFEGGSRCGRGEGLHVCVTDQGVEITQTFQLAAQGKLSTRRRPVSRKMSAMDSPRKQIHSRHSDLSCTESFQQHVLPSADMTRSLSSPFWSSAESAAGHHHADLDSNYGCGDTTSVTELPEHFQHQVHMDRRAMPSSLERCASCISKLGAPSMSRSSTVTNTNTPTGAPFSPAWTMDNATNIPAPSNPCQHHYHVHHPHHNHPRSNTSCDRMSLSSHGSGGSSGNSEYSVPRFANPVSAPPGGSESCWYDRPRTITSTHPPIPPKSPKTPPVMPSNPASGLSSHPPAISLSEGCRCQCCPPSRPPKPVQMSTANNASDSPSKKKVKKAPMPLPPLVQQHPVAICTCHYPQHQQRVDINPYENYDIPKPLLGQSMTITTEEYYDTPKNVKEYLTASVSGPQYGNYDTPPAAMTLRKPCGCVIKYAKKSLGAEPAMPAKAEAVEDSKGGECPCQRVMCWAENWMMLPYCRRGNGMENTGVPIHKVKLSGEGKMPVMNRSGEIAIYATVDKSTKANSTSQPDGSNYVNVEASGNAAVPTSEDPQSCGSVACSLDYENIDFAQSLEYYENSKDFLQRVGISKEATESGEPPVPEVLETEESALYTVSNGVKFCNKCGHACHLTCKQDDYLMMEPAKNVSSSSEAARTHGKNFPGYLPMSPITSASCSKADMLKLRMDRAGLPSEKSASIPSLSGPIGPAVDRSRKRSFSEFPRVPGSAMMMMNHSTNSPYLRRLLHESGYESQRLHVASRRRSSSADSSRYLDDLEDLEHYSTLVAPKVEALGEDVTSTSSGSGSLRTLVRECLVDAQQPPVTGSSVSAAVHIRRSSSVPCKSGNNRDSSSSNDSGVSTGSLKHRGADFAEFELPLTTSMSTRRHHHALQARHHAGMPLTNCLHASLPRRSKSVDPLREISFQFQNVKIPAKSSSAEAEVPICPGKRDSSKGFASPGADGAIVVPYMDSRSTSSGTSDMSDYIETLSLSSHSSSDTPDSLRYVQHWIYVI</sequence>
<feature type="compositionally biased region" description="Basic residues" evidence="1">
    <location>
        <begin position="334"/>
        <end position="346"/>
    </location>
</feature>
<dbReference type="PROSITE" id="PS51064">
    <property type="entry name" value="IRS_PTB"/>
    <property type="match status" value="1"/>
</dbReference>
<dbReference type="Proteomes" id="UP000027135">
    <property type="component" value="Unassembled WGS sequence"/>
</dbReference>
<dbReference type="Gene3D" id="2.30.29.30">
    <property type="entry name" value="Pleckstrin-homology domain (PH domain)/Phosphotyrosine-binding domain (PTB)"/>
    <property type="match status" value="2"/>
</dbReference>
<feature type="region of interest" description="Disordered" evidence="1">
    <location>
        <begin position="821"/>
        <end position="843"/>
    </location>
</feature>
<feature type="compositionally biased region" description="Low complexity" evidence="1">
    <location>
        <begin position="972"/>
        <end position="990"/>
    </location>
</feature>
<dbReference type="InterPro" id="IPR037746">
    <property type="entry name" value="Dok-7"/>
</dbReference>
<feature type="region of interest" description="Disordered" evidence="1">
    <location>
        <begin position="446"/>
        <end position="471"/>
    </location>
</feature>
<dbReference type="OMA" id="CHNVMSW"/>
<dbReference type="PANTHER" id="PTHR21636">
    <property type="entry name" value="PROTEIN DOK-7"/>
    <property type="match status" value="1"/>
</dbReference>
<organism evidence="3 4">
    <name type="scientific">Zootermopsis nevadensis</name>
    <name type="common">Dampwood termite</name>
    <dbReference type="NCBI Taxonomy" id="136037"/>
    <lineage>
        <taxon>Eukaryota</taxon>
        <taxon>Metazoa</taxon>
        <taxon>Ecdysozoa</taxon>
        <taxon>Arthropoda</taxon>
        <taxon>Hexapoda</taxon>
        <taxon>Insecta</taxon>
        <taxon>Pterygota</taxon>
        <taxon>Neoptera</taxon>
        <taxon>Polyneoptera</taxon>
        <taxon>Dictyoptera</taxon>
        <taxon>Blattodea</taxon>
        <taxon>Blattoidea</taxon>
        <taxon>Termitoidae</taxon>
        <taxon>Termopsidae</taxon>
        <taxon>Zootermopsis</taxon>
    </lineage>
</organism>
<dbReference type="GO" id="GO:0019901">
    <property type="term" value="F:protein kinase binding"/>
    <property type="evidence" value="ECO:0007669"/>
    <property type="project" value="InterPro"/>
</dbReference>
<feature type="compositionally biased region" description="Polar residues" evidence="1">
    <location>
        <begin position="320"/>
        <end position="332"/>
    </location>
</feature>
<feature type="region of interest" description="Disordered" evidence="1">
    <location>
        <begin position="179"/>
        <end position="207"/>
    </location>
</feature>
<dbReference type="SMART" id="SM01244">
    <property type="entry name" value="IRS"/>
    <property type="match status" value="1"/>
</dbReference>
<dbReference type="InterPro" id="IPR011993">
    <property type="entry name" value="PH-like_dom_sf"/>
</dbReference>
<feature type="region of interest" description="Disordered" evidence="1">
    <location>
        <begin position="966"/>
        <end position="991"/>
    </location>
</feature>
<dbReference type="InParanoid" id="A0A067RF60"/>
<accession>A0A067RF60</accession>
<name>A0A067RF60_ZOONE</name>
<dbReference type="InterPro" id="IPR002404">
    <property type="entry name" value="IRS_PTB"/>
</dbReference>
<feature type="compositionally biased region" description="Pro residues" evidence="1">
    <location>
        <begin position="403"/>
        <end position="417"/>
    </location>
</feature>
<keyword evidence="4" id="KW-1185">Reference proteome</keyword>
<proteinExistence type="predicted"/>
<dbReference type="PANTHER" id="PTHR21636:SF2">
    <property type="entry name" value="PROTEIN DOK-7"/>
    <property type="match status" value="1"/>
</dbReference>
<evidence type="ECO:0000313" key="4">
    <source>
        <dbReference type="Proteomes" id="UP000027135"/>
    </source>
</evidence>
<evidence type="ECO:0000259" key="2">
    <source>
        <dbReference type="PROSITE" id="PS51064"/>
    </source>
</evidence>
<reference evidence="3 4" key="1">
    <citation type="journal article" date="2014" name="Nat. Commun.">
        <title>Molecular traces of alternative social organization in a termite genome.</title>
        <authorList>
            <person name="Terrapon N."/>
            <person name="Li C."/>
            <person name="Robertson H.M."/>
            <person name="Ji L."/>
            <person name="Meng X."/>
            <person name="Booth W."/>
            <person name="Chen Z."/>
            <person name="Childers C.P."/>
            <person name="Glastad K.M."/>
            <person name="Gokhale K."/>
            <person name="Gowin J."/>
            <person name="Gronenberg W."/>
            <person name="Hermansen R.A."/>
            <person name="Hu H."/>
            <person name="Hunt B.G."/>
            <person name="Huylmans A.K."/>
            <person name="Khalil S.M."/>
            <person name="Mitchell R.D."/>
            <person name="Munoz-Torres M.C."/>
            <person name="Mustard J.A."/>
            <person name="Pan H."/>
            <person name="Reese J.T."/>
            <person name="Scharf M.E."/>
            <person name="Sun F."/>
            <person name="Vogel H."/>
            <person name="Xiao J."/>
            <person name="Yang W."/>
            <person name="Yang Z."/>
            <person name="Yang Z."/>
            <person name="Zhou J."/>
            <person name="Zhu J."/>
            <person name="Brent C.S."/>
            <person name="Elsik C.G."/>
            <person name="Goodisman M.A."/>
            <person name="Liberles D.A."/>
            <person name="Roe R.M."/>
            <person name="Vargo E.L."/>
            <person name="Vilcinskas A."/>
            <person name="Wang J."/>
            <person name="Bornberg-Bauer E."/>
            <person name="Korb J."/>
            <person name="Zhang G."/>
            <person name="Liebig J."/>
        </authorList>
    </citation>
    <scope>NUCLEOTIDE SEQUENCE [LARGE SCALE GENOMIC DNA]</scope>
    <source>
        <tissue evidence="3">Whole organism</tissue>
    </source>
</reference>
<protein>
    <recommendedName>
        <fullName evidence="2">IRS-type PTB domain-containing protein</fullName>
    </recommendedName>
</protein>
<feature type="region of interest" description="Disordered" evidence="1">
    <location>
        <begin position="320"/>
        <end position="429"/>
    </location>
</feature>
<feature type="compositionally biased region" description="Polar residues" evidence="1">
    <location>
        <begin position="452"/>
        <end position="462"/>
    </location>
</feature>